<gene>
    <name evidence="5" type="ORF">SAMN05216290_2698</name>
</gene>
<evidence type="ECO:0000256" key="1">
    <source>
        <dbReference type="ARBA" id="ARBA00011051"/>
    </source>
</evidence>
<dbReference type="OrthoDB" id="66829at2"/>
<dbReference type="InterPro" id="IPR029068">
    <property type="entry name" value="Glyas_Bleomycin-R_OHBP_Dase"/>
</dbReference>
<dbReference type="SUPFAM" id="SSF54593">
    <property type="entry name" value="Glyoxalase/Bleomycin resistance protein/Dihydroxybiphenyl dioxygenase"/>
    <property type="match status" value="1"/>
</dbReference>
<comment type="similarity">
    <text evidence="1">Belongs to the bleomycin resistance protein family.</text>
</comment>
<dbReference type="RefSeq" id="WP_090259088.1">
    <property type="nucleotide sequence ID" value="NZ_FOIR01000002.1"/>
</dbReference>
<keyword evidence="3" id="KW-0046">Antibiotic resistance</keyword>
<sequence>MPLRKAIPVLAALNVPRLANWYKDKLNFKIGFCDEGYGIIGRDDIIIHFWHANDEIFPKNTSCYIDVDEVDELYEEMKAAGVVHPNGPLKNQPHGMREFAILDLDGNLIRFGQPLEDN</sequence>
<dbReference type="CDD" id="cd08349">
    <property type="entry name" value="BLMA_like"/>
    <property type="match status" value="1"/>
</dbReference>
<dbReference type="InterPro" id="IPR004360">
    <property type="entry name" value="Glyas_Fos-R_dOase_dom"/>
</dbReference>
<evidence type="ECO:0000256" key="2">
    <source>
        <dbReference type="ARBA" id="ARBA00021572"/>
    </source>
</evidence>
<dbReference type="GO" id="GO:0046677">
    <property type="term" value="P:response to antibiotic"/>
    <property type="evidence" value="ECO:0007669"/>
    <property type="project" value="UniProtKB-KW"/>
</dbReference>
<dbReference type="InterPro" id="IPR037523">
    <property type="entry name" value="VOC_core"/>
</dbReference>
<dbReference type="InterPro" id="IPR000335">
    <property type="entry name" value="Bleomycin-R"/>
</dbReference>
<evidence type="ECO:0000313" key="6">
    <source>
        <dbReference type="Proteomes" id="UP000199437"/>
    </source>
</evidence>
<evidence type="ECO:0000259" key="4">
    <source>
        <dbReference type="PROSITE" id="PS51819"/>
    </source>
</evidence>
<feature type="domain" description="VOC" evidence="4">
    <location>
        <begin position="4"/>
        <end position="114"/>
    </location>
</feature>
<evidence type="ECO:0000256" key="3">
    <source>
        <dbReference type="ARBA" id="ARBA00023251"/>
    </source>
</evidence>
<proteinExistence type="inferred from homology"/>
<name>A0A1I0QU27_9BACT</name>
<dbReference type="AlphaFoldDB" id="A0A1I0QU27"/>
<accession>A0A1I0QU27</accession>
<dbReference type="GeneID" id="99987389"/>
<reference evidence="6" key="1">
    <citation type="submission" date="2016-10" db="EMBL/GenBank/DDBJ databases">
        <authorList>
            <person name="Varghese N."/>
            <person name="Submissions S."/>
        </authorList>
    </citation>
    <scope>NUCLEOTIDE SEQUENCE [LARGE SCALE GENOMIC DNA]</scope>
    <source>
        <strain evidence="6">CGMCC 1.12402</strain>
    </source>
</reference>
<dbReference type="EMBL" id="FOIR01000002">
    <property type="protein sequence ID" value="SEW30915.1"/>
    <property type="molecule type" value="Genomic_DNA"/>
</dbReference>
<protein>
    <recommendedName>
        <fullName evidence="2">Bleomycin resistance protein</fullName>
    </recommendedName>
</protein>
<dbReference type="Gene3D" id="3.10.180.10">
    <property type="entry name" value="2,3-Dihydroxybiphenyl 1,2-Dioxygenase, domain 1"/>
    <property type="match status" value="1"/>
</dbReference>
<dbReference type="Pfam" id="PF00903">
    <property type="entry name" value="Glyoxalase"/>
    <property type="match status" value="1"/>
</dbReference>
<keyword evidence="6" id="KW-1185">Reference proteome</keyword>
<organism evidence="5 6">
    <name type="scientific">Roseivirga pacifica</name>
    <dbReference type="NCBI Taxonomy" id="1267423"/>
    <lineage>
        <taxon>Bacteria</taxon>
        <taxon>Pseudomonadati</taxon>
        <taxon>Bacteroidota</taxon>
        <taxon>Cytophagia</taxon>
        <taxon>Cytophagales</taxon>
        <taxon>Roseivirgaceae</taxon>
        <taxon>Roseivirga</taxon>
    </lineage>
</organism>
<evidence type="ECO:0000313" key="5">
    <source>
        <dbReference type="EMBL" id="SEW30915.1"/>
    </source>
</evidence>
<dbReference type="PROSITE" id="PS51819">
    <property type="entry name" value="VOC"/>
    <property type="match status" value="1"/>
</dbReference>
<dbReference type="STRING" id="1267423.SAMN05216290_2698"/>
<dbReference type="Proteomes" id="UP000199437">
    <property type="component" value="Unassembled WGS sequence"/>
</dbReference>